<organism evidence="6 7">
    <name type="scientific">Stenotrophobium rhamnosiphilum</name>
    <dbReference type="NCBI Taxonomy" id="2029166"/>
    <lineage>
        <taxon>Bacteria</taxon>
        <taxon>Pseudomonadati</taxon>
        <taxon>Pseudomonadota</taxon>
        <taxon>Gammaproteobacteria</taxon>
        <taxon>Nevskiales</taxon>
        <taxon>Nevskiaceae</taxon>
        <taxon>Stenotrophobium</taxon>
    </lineage>
</organism>
<evidence type="ECO:0000313" key="7">
    <source>
        <dbReference type="Proteomes" id="UP000244248"/>
    </source>
</evidence>
<evidence type="ECO:0000256" key="1">
    <source>
        <dbReference type="ARBA" id="ARBA00023015"/>
    </source>
</evidence>
<evidence type="ECO:0000313" key="6">
    <source>
        <dbReference type="EMBL" id="PTU32440.1"/>
    </source>
</evidence>
<name>A0A2T5MIP4_9GAMM</name>
<accession>A0A2T5MIP4</accession>
<proteinExistence type="predicted"/>
<evidence type="ECO:0000259" key="5">
    <source>
        <dbReference type="PROSITE" id="PS50977"/>
    </source>
</evidence>
<dbReference type="SUPFAM" id="SSF46689">
    <property type="entry name" value="Homeodomain-like"/>
    <property type="match status" value="1"/>
</dbReference>
<keyword evidence="3" id="KW-0804">Transcription</keyword>
<dbReference type="PANTHER" id="PTHR30055">
    <property type="entry name" value="HTH-TYPE TRANSCRIPTIONAL REGULATOR RUTR"/>
    <property type="match status" value="1"/>
</dbReference>
<dbReference type="RefSeq" id="WP_107939636.1">
    <property type="nucleotide sequence ID" value="NZ_QANS01000002.1"/>
</dbReference>
<evidence type="ECO:0000256" key="2">
    <source>
        <dbReference type="ARBA" id="ARBA00023125"/>
    </source>
</evidence>
<dbReference type="GO" id="GO:0000976">
    <property type="term" value="F:transcription cis-regulatory region binding"/>
    <property type="evidence" value="ECO:0007669"/>
    <property type="project" value="TreeGrafter"/>
</dbReference>
<dbReference type="InterPro" id="IPR001647">
    <property type="entry name" value="HTH_TetR"/>
</dbReference>
<sequence>MVETLVDAAALTIAEHGLANTTTNHIAKKAGVSVGSLYQYFATKDAIVDALSERMRKELTQAVDAQVRALLDADLHTLTRGALTAVFDYFEMHKGLYLELARNWYDARTLRTVDSLERYMTEAFRLYLLRHHAEYRFENLPATLFIVFNSTVFTGMRYMSQPQSHVKREDVINGLTDMVTGYLMQTGAAPSTPARTRKNTKNIG</sequence>
<dbReference type="InterPro" id="IPR023772">
    <property type="entry name" value="DNA-bd_HTH_TetR-type_CS"/>
</dbReference>
<evidence type="ECO:0000256" key="4">
    <source>
        <dbReference type="PROSITE-ProRule" id="PRU00335"/>
    </source>
</evidence>
<keyword evidence="1" id="KW-0805">Transcription regulation</keyword>
<dbReference type="PROSITE" id="PS50977">
    <property type="entry name" value="HTH_TETR_2"/>
    <property type="match status" value="1"/>
</dbReference>
<dbReference type="EMBL" id="QANS01000002">
    <property type="protein sequence ID" value="PTU32440.1"/>
    <property type="molecule type" value="Genomic_DNA"/>
</dbReference>
<reference evidence="6 7" key="1">
    <citation type="submission" date="2018-04" db="EMBL/GenBank/DDBJ databases">
        <title>Novel species isolated from glacier.</title>
        <authorList>
            <person name="Liu Q."/>
            <person name="Xin Y.-H."/>
        </authorList>
    </citation>
    <scope>NUCLEOTIDE SEQUENCE [LARGE SCALE GENOMIC DNA]</scope>
    <source>
        <strain evidence="6 7">GT1R17</strain>
    </source>
</reference>
<feature type="domain" description="HTH tetR-type" evidence="5">
    <location>
        <begin position="1"/>
        <end position="59"/>
    </location>
</feature>
<dbReference type="InterPro" id="IPR050109">
    <property type="entry name" value="HTH-type_TetR-like_transc_reg"/>
</dbReference>
<comment type="caution">
    <text evidence="6">The sequence shown here is derived from an EMBL/GenBank/DDBJ whole genome shotgun (WGS) entry which is preliminary data.</text>
</comment>
<dbReference type="AlphaFoldDB" id="A0A2T5MIP4"/>
<dbReference type="Proteomes" id="UP000244248">
    <property type="component" value="Unassembled WGS sequence"/>
</dbReference>
<keyword evidence="7" id="KW-1185">Reference proteome</keyword>
<dbReference type="InterPro" id="IPR009057">
    <property type="entry name" value="Homeodomain-like_sf"/>
</dbReference>
<evidence type="ECO:0000256" key="3">
    <source>
        <dbReference type="ARBA" id="ARBA00023163"/>
    </source>
</evidence>
<dbReference type="PANTHER" id="PTHR30055:SF234">
    <property type="entry name" value="HTH-TYPE TRANSCRIPTIONAL REGULATOR BETI"/>
    <property type="match status" value="1"/>
</dbReference>
<dbReference type="Pfam" id="PF00440">
    <property type="entry name" value="TetR_N"/>
    <property type="match status" value="1"/>
</dbReference>
<keyword evidence="2 4" id="KW-0238">DNA-binding</keyword>
<dbReference type="PROSITE" id="PS01081">
    <property type="entry name" value="HTH_TETR_1"/>
    <property type="match status" value="1"/>
</dbReference>
<gene>
    <name evidence="6" type="ORF">CJD38_07270</name>
</gene>
<dbReference type="GO" id="GO:0003700">
    <property type="term" value="F:DNA-binding transcription factor activity"/>
    <property type="evidence" value="ECO:0007669"/>
    <property type="project" value="TreeGrafter"/>
</dbReference>
<dbReference type="OrthoDB" id="9816320at2"/>
<dbReference type="PRINTS" id="PR00455">
    <property type="entry name" value="HTHTETR"/>
</dbReference>
<dbReference type="Gene3D" id="1.10.357.10">
    <property type="entry name" value="Tetracycline Repressor, domain 2"/>
    <property type="match status" value="1"/>
</dbReference>
<feature type="DNA-binding region" description="H-T-H motif" evidence="4">
    <location>
        <begin position="22"/>
        <end position="41"/>
    </location>
</feature>
<protein>
    <submittedName>
        <fullName evidence="6">TetR/AcrR family transcriptional regulator</fullName>
    </submittedName>
</protein>